<dbReference type="GO" id="GO:0009611">
    <property type="term" value="P:response to wounding"/>
    <property type="evidence" value="ECO:0007669"/>
    <property type="project" value="UniProtKB-UniRule"/>
</dbReference>
<name>V4LI73_EUTSA</name>
<dbReference type="Gramene" id="ESQ42107">
    <property type="protein sequence ID" value="ESQ42107"/>
    <property type="gene ID" value="EUTSA_v10013955mg"/>
</dbReference>
<feature type="region of interest" description="Disordered" evidence="3">
    <location>
        <begin position="256"/>
        <end position="289"/>
    </location>
</feature>
<feature type="region of interest" description="Disordered" evidence="3">
    <location>
        <begin position="319"/>
        <end position="355"/>
    </location>
</feature>
<comment type="domain">
    <text evidence="2">The jas domain is required for interaction with COI1.</text>
</comment>
<dbReference type="PROSITE" id="PS51320">
    <property type="entry name" value="TIFY"/>
    <property type="match status" value="1"/>
</dbReference>
<comment type="function">
    <text evidence="2">Repressor of jasmonate responses.</text>
</comment>
<dbReference type="GO" id="GO:0005634">
    <property type="term" value="C:nucleus"/>
    <property type="evidence" value="ECO:0007669"/>
    <property type="project" value="UniProtKB-SubCell"/>
</dbReference>
<sequence length="355" mass="38999">MKETTENHTGIGKIRRRRRVLQCWRSLESNLGSIDDESFERRRRRSRKELEILSVLRRVEMKESKRSKNTDLQNPKRKAQRQKYPLIFQIFVECRLRVTKLKASEEDNLGGSSKNDVQTESEQSTINIKFRHGSTNSERLTMVKVEDEPRVSVEGGCGGVVSGEGGDEHRGVVIAGNGTVQGDNAGSVAGEGGFSAEKSSGEARSKEVPSSEPDASAILPSQLTIFFGGSVSVFDGIPAEKIQEILRIASATAKSIETKNSTRISPAPSPALNRAPSFSSTSTGASPAGQSFPIHPISFCRSAADLPIARRHSLQRFLEKRRDRLVNRNPYPASDIKKTDVPTDNASVKEEYSTA</sequence>
<organism evidence="5 6">
    <name type="scientific">Eutrema salsugineum</name>
    <name type="common">Saltwater cress</name>
    <name type="synonym">Sisymbrium salsugineum</name>
    <dbReference type="NCBI Taxonomy" id="72664"/>
    <lineage>
        <taxon>Eukaryota</taxon>
        <taxon>Viridiplantae</taxon>
        <taxon>Streptophyta</taxon>
        <taxon>Embryophyta</taxon>
        <taxon>Tracheophyta</taxon>
        <taxon>Spermatophyta</taxon>
        <taxon>Magnoliopsida</taxon>
        <taxon>eudicotyledons</taxon>
        <taxon>Gunneridae</taxon>
        <taxon>Pentapetalae</taxon>
        <taxon>rosids</taxon>
        <taxon>malvids</taxon>
        <taxon>Brassicales</taxon>
        <taxon>Brassicaceae</taxon>
        <taxon>Eutremeae</taxon>
        <taxon>Eutrema</taxon>
    </lineage>
</organism>
<dbReference type="InterPro" id="IPR018467">
    <property type="entry name" value="CCT_CS"/>
</dbReference>
<feature type="region of interest" description="Disordered" evidence="3">
    <location>
        <begin position="183"/>
        <end position="214"/>
    </location>
</feature>
<protein>
    <recommendedName>
        <fullName evidence="2">Protein TIFY</fullName>
    </recommendedName>
    <alternativeName>
        <fullName evidence="2">Jasmonate ZIM domain-containing protein</fullName>
    </alternativeName>
</protein>
<evidence type="ECO:0000256" key="3">
    <source>
        <dbReference type="SAM" id="MobiDB-lite"/>
    </source>
</evidence>
<dbReference type="Pfam" id="PF09425">
    <property type="entry name" value="Jas_motif"/>
    <property type="match status" value="1"/>
</dbReference>
<comment type="subcellular location">
    <subcellularLocation>
        <location evidence="2">Nucleus</location>
    </subcellularLocation>
</comment>
<dbReference type="SMART" id="SM00979">
    <property type="entry name" value="TIFY"/>
    <property type="match status" value="1"/>
</dbReference>
<feature type="domain" description="Tify" evidence="4">
    <location>
        <begin position="216"/>
        <end position="251"/>
    </location>
</feature>
<proteinExistence type="inferred from homology"/>
<dbReference type="PANTHER" id="PTHR33077:SF134">
    <property type="entry name" value="PROTEIN TIFY"/>
    <property type="match status" value="1"/>
</dbReference>
<dbReference type="GO" id="GO:2000022">
    <property type="term" value="P:regulation of jasmonic acid mediated signaling pathway"/>
    <property type="evidence" value="ECO:0007669"/>
    <property type="project" value="UniProtKB-UniRule"/>
</dbReference>
<gene>
    <name evidence="5" type="ORF">EUTSA_v10013955mg</name>
</gene>
<dbReference type="Proteomes" id="UP000030689">
    <property type="component" value="Unassembled WGS sequence"/>
</dbReference>
<dbReference type="STRING" id="72664.V4LI73"/>
<dbReference type="KEGG" id="eus:EUTSA_v10013955mg"/>
<reference evidence="5 6" key="1">
    <citation type="journal article" date="2013" name="Front. Plant Sci.">
        <title>The Reference Genome of the Halophytic Plant Eutrema salsugineum.</title>
        <authorList>
            <person name="Yang R."/>
            <person name="Jarvis D.E."/>
            <person name="Chen H."/>
            <person name="Beilstein M.A."/>
            <person name="Grimwood J."/>
            <person name="Jenkins J."/>
            <person name="Shu S."/>
            <person name="Prochnik S."/>
            <person name="Xin M."/>
            <person name="Ma C."/>
            <person name="Schmutz J."/>
            <person name="Wing R.A."/>
            <person name="Mitchell-Olds T."/>
            <person name="Schumaker K.S."/>
            <person name="Wang X."/>
        </authorList>
    </citation>
    <scope>NUCLEOTIDE SEQUENCE [LARGE SCALE GENOMIC DNA]</scope>
</reference>
<dbReference type="GO" id="GO:0031347">
    <property type="term" value="P:regulation of defense response"/>
    <property type="evidence" value="ECO:0007669"/>
    <property type="project" value="UniProtKB-UniRule"/>
</dbReference>
<keyword evidence="2" id="KW-0539">Nucleus</keyword>
<keyword evidence="6" id="KW-1185">Reference proteome</keyword>
<dbReference type="eggNOG" id="ENOG502S12Y">
    <property type="taxonomic scope" value="Eukaryota"/>
</dbReference>
<comment type="similarity">
    <text evidence="1 2">Belongs to the TIFY/JAZ family.</text>
</comment>
<feature type="compositionally biased region" description="Basic and acidic residues" evidence="3">
    <location>
        <begin position="199"/>
        <end position="209"/>
    </location>
</feature>
<evidence type="ECO:0000256" key="2">
    <source>
        <dbReference type="RuleBase" id="RU369065"/>
    </source>
</evidence>
<feature type="compositionally biased region" description="Polar residues" evidence="3">
    <location>
        <begin position="276"/>
        <end position="289"/>
    </location>
</feature>
<accession>V4LI73</accession>
<dbReference type="InterPro" id="IPR040390">
    <property type="entry name" value="TIFY/JAZ"/>
</dbReference>
<evidence type="ECO:0000313" key="5">
    <source>
        <dbReference type="EMBL" id="ESQ42107.1"/>
    </source>
</evidence>
<dbReference type="Pfam" id="PF06200">
    <property type="entry name" value="tify"/>
    <property type="match status" value="1"/>
</dbReference>
<dbReference type="InterPro" id="IPR010399">
    <property type="entry name" value="Tify_dom"/>
</dbReference>
<dbReference type="EMBL" id="KI517464">
    <property type="protein sequence ID" value="ESQ42107.1"/>
    <property type="molecule type" value="Genomic_DNA"/>
</dbReference>
<keyword evidence="2" id="KW-1184">Jasmonic acid signaling pathway</keyword>
<feature type="compositionally biased region" description="Basic and acidic residues" evidence="3">
    <location>
        <begin position="335"/>
        <end position="355"/>
    </location>
</feature>
<evidence type="ECO:0000259" key="4">
    <source>
        <dbReference type="PROSITE" id="PS51320"/>
    </source>
</evidence>
<dbReference type="AlphaFoldDB" id="V4LI73"/>
<dbReference type="PANTHER" id="PTHR33077">
    <property type="entry name" value="PROTEIN TIFY 4A-RELATED-RELATED"/>
    <property type="match status" value="1"/>
</dbReference>
<evidence type="ECO:0000256" key="1">
    <source>
        <dbReference type="ARBA" id="ARBA00008614"/>
    </source>
</evidence>
<evidence type="ECO:0000313" key="6">
    <source>
        <dbReference type="Proteomes" id="UP000030689"/>
    </source>
</evidence>